<dbReference type="Proteomes" id="UP000663760">
    <property type="component" value="Chromosome 4"/>
</dbReference>
<accession>A0A7I8KCS1</accession>
<organism evidence="1 2">
    <name type="scientific">Spirodela intermedia</name>
    <name type="common">Intermediate duckweed</name>
    <dbReference type="NCBI Taxonomy" id="51605"/>
    <lineage>
        <taxon>Eukaryota</taxon>
        <taxon>Viridiplantae</taxon>
        <taxon>Streptophyta</taxon>
        <taxon>Embryophyta</taxon>
        <taxon>Tracheophyta</taxon>
        <taxon>Spermatophyta</taxon>
        <taxon>Magnoliopsida</taxon>
        <taxon>Liliopsida</taxon>
        <taxon>Araceae</taxon>
        <taxon>Lemnoideae</taxon>
        <taxon>Spirodela</taxon>
    </lineage>
</organism>
<gene>
    <name evidence="1" type="ORF">SI8410_04005675</name>
</gene>
<sequence length="55" mass="6701">MKLMSQSCGIRKHASVECVCVCVRERRRRRRRRRSLFHLFVLRKVESILTYLCFS</sequence>
<name>A0A7I8KCS1_SPIIN</name>
<reference evidence="1" key="1">
    <citation type="submission" date="2020-02" db="EMBL/GenBank/DDBJ databases">
        <authorList>
            <person name="Scholz U."/>
            <person name="Mascher M."/>
            <person name="Fiebig A."/>
        </authorList>
    </citation>
    <scope>NUCLEOTIDE SEQUENCE</scope>
</reference>
<protein>
    <submittedName>
        <fullName evidence="1">Uncharacterized protein</fullName>
    </submittedName>
</protein>
<keyword evidence="2" id="KW-1185">Reference proteome</keyword>
<dbReference type="AlphaFoldDB" id="A0A7I8KCS1"/>
<evidence type="ECO:0000313" key="1">
    <source>
        <dbReference type="EMBL" id="CAA7395014.1"/>
    </source>
</evidence>
<evidence type="ECO:0000313" key="2">
    <source>
        <dbReference type="Proteomes" id="UP000663760"/>
    </source>
</evidence>
<proteinExistence type="predicted"/>
<dbReference type="EMBL" id="LR746267">
    <property type="protein sequence ID" value="CAA7395014.1"/>
    <property type="molecule type" value="Genomic_DNA"/>
</dbReference>